<keyword evidence="2" id="KW-1015">Disulfide bond</keyword>
<dbReference type="CDD" id="cd00028">
    <property type="entry name" value="B_lectin"/>
    <property type="match status" value="1"/>
</dbReference>
<dbReference type="Proteomes" id="UP001603857">
    <property type="component" value="Unassembled WGS sequence"/>
</dbReference>
<evidence type="ECO:0000313" key="8">
    <source>
        <dbReference type="Proteomes" id="UP001603857"/>
    </source>
</evidence>
<feature type="domain" description="Bulb-type lectin" evidence="5">
    <location>
        <begin position="531"/>
        <end position="638"/>
    </location>
</feature>
<dbReference type="SUPFAM" id="SSF51110">
    <property type="entry name" value="alpha-D-mannose-specific plant lectins"/>
    <property type="match status" value="2"/>
</dbReference>
<evidence type="ECO:0000256" key="4">
    <source>
        <dbReference type="SAM" id="MobiDB-lite"/>
    </source>
</evidence>
<evidence type="ECO:0000313" key="7">
    <source>
        <dbReference type="EMBL" id="KAL2327892.1"/>
    </source>
</evidence>
<dbReference type="AlphaFoldDB" id="A0ABD1LWJ9"/>
<organism evidence="7 8">
    <name type="scientific">Flemingia macrophylla</name>
    <dbReference type="NCBI Taxonomy" id="520843"/>
    <lineage>
        <taxon>Eukaryota</taxon>
        <taxon>Viridiplantae</taxon>
        <taxon>Streptophyta</taxon>
        <taxon>Embryophyta</taxon>
        <taxon>Tracheophyta</taxon>
        <taxon>Spermatophyta</taxon>
        <taxon>Magnoliopsida</taxon>
        <taxon>eudicotyledons</taxon>
        <taxon>Gunneridae</taxon>
        <taxon>Pentapetalae</taxon>
        <taxon>rosids</taxon>
        <taxon>fabids</taxon>
        <taxon>Fabales</taxon>
        <taxon>Fabaceae</taxon>
        <taxon>Papilionoideae</taxon>
        <taxon>50 kb inversion clade</taxon>
        <taxon>NPAAA clade</taxon>
        <taxon>indigoferoid/millettioid clade</taxon>
        <taxon>Phaseoleae</taxon>
        <taxon>Flemingia</taxon>
    </lineage>
</organism>
<gene>
    <name evidence="7" type="ORF">Fmac_021319</name>
</gene>
<dbReference type="InterPro" id="IPR001245">
    <property type="entry name" value="Ser-Thr/Tyr_kinase_cat_dom"/>
</dbReference>
<dbReference type="FunFam" id="1.10.510.10:FF:001722">
    <property type="entry name" value="G-type lectin S-receptor-like serine/threonine-protein kinase B120"/>
    <property type="match status" value="1"/>
</dbReference>
<keyword evidence="3" id="KW-0325">Glycoprotein</keyword>
<dbReference type="CDD" id="cd01098">
    <property type="entry name" value="PAN_AP_plant"/>
    <property type="match status" value="1"/>
</dbReference>
<dbReference type="PANTHER" id="PTHR32444:SF234">
    <property type="entry name" value="RECEPTOR-LIKE SERINE_THREONINE-PROTEIN KINASE"/>
    <property type="match status" value="1"/>
</dbReference>
<feature type="compositionally biased region" description="Basic residues" evidence="4">
    <location>
        <begin position="469"/>
        <end position="479"/>
    </location>
</feature>
<dbReference type="InterPro" id="IPR003609">
    <property type="entry name" value="Pan_app"/>
</dbReference>
<dbReference type="EMBL" id="JBGMDY010000007">
    <property type="protein sequence ID" value="KAL2327892.1"/>
    <property type="molecule type" value="Genomic_DNA"/>
</dbReference>
<accession>A0ABD1LWJ9</accession>
<dbReference type="SUPFAM" id="SSF56112">
    <property type="entry name" value="Protein kinase-like (PK-like)"/>
    <property type="match status" value="1"/>
</dbReference>
<evidence type="ECO:0000256" key="2">
    <source>
        <dbReference type="ARBA" id="ARBA00023157"/>
    </source>
</evidence>
<dbReference type="PROSITE" id="PS50948">
    <property type="entry name" value="PAN"/>
    <property type="match status" value="1"/>
</dbReference>
<dbReference type="InterPro" id="IPR001480">
    <property type="entry name" value="Bulb-type_lectin_dom"/>
</dbReference>
<proteinExistence type="predicted"/>
<dbReference type="SMART" id="SM00473">
    <property type="entry name" value="PAN_AP"/>
    <property type="match status" value="1"/>
</dbReference>
<feature type="domain" description="Apple" evidence="6">
    <location>
        <begin position="237"/>
        <end position="320"/>
    </location>
</feature>
<dbReference type="Pfam" id="PF08276">
    <property type="entry name" value="PAN_2"/>
    <property type="match status" value="1"/>
</dbReference>
<dbReference type="InterPro" id="IPR036426">
    <property type="entry name" value="Bulb-type_lectin_dom_sf"/>
</dbReference>
<dbReference type="Pfam" id="PF01453">
    <property type="entry name" value="B_lectin"/>
    <property type="match status" value="2"/>
</dbReference>
<dbReference type="InterPro" id="IPR000858">
    <property type="entry name" value="S_locus_glycoprot_dom"/>
</dbReference>
<dbReference type="InterPro" id="IPR011009">
    <property type="entry name" value="Kinase-like_dom_sf"/>
</dbReference>
<sequence length="638" mass="72373">MRKRECSDTIVTLWYNPVLQLLDSGNLVIRNEAETNPEEFLWQSFDYPSDTALPGMKFGSDLKTGLQRRFTAWKSPDDPSPGDVYRVLELYNYPEIYLMKGTTKLYRFGPWNGLHFSGMPEIQNNTIYDLNFVRNKYEVYYSFSQVNDRVITRVVTNQTGYIYRYVWAEDKERSWKTYMTYPKVFCDTYDLCGPYGSCVSTQSQSCQCLKGFRPKSQEEWISSGWSQGCVRNKPLSCKDKLTGVFVKFEGLKVPATTHTWLDDNIGLQECRVKCLNNCSCMAYTNSDIRGGGSGCVMWFGDLFDMQQYDTGGQDLYIRMDASDGYMAPEYAADGLFSIKSDVFSFGILVLEIICGKRNKGLYHVDKNLNLVGHAWTTWKDGKALELIDPNMKESCVISEVLRCLHISLLCVQQYPEDRPTMTSVILMLESHMKLVEPKEHGFIPRNVPIKEDLCSNKKDTSSSNDNQRRVPKKIPKKPKKNLDHALSSIQVKGSEKPHSGIRIACQRRNTRMKGNGHSDVIVTPGVSLGLGYSNDVLDTLSDGKTLVSKGEIFELGFFSPGSSQKRYLGIWYKNISIQTVVWVTNRENPINDSSGTLTMNSTGNLILTQNGSLVWYTNSHKQAHNPAVELLDKVAILL</sequence>
<feature type="region of interest" description="Disordered" evidence="4">
    <location>
        <begin position="453"/>
        <end position="481"/>
    </location>
</feature>
<protein>
    <submittedName>
        <fullName evidence="7">Uncharacterized protein</fullName>
    </submittedName>
</protein>
<name>A0ABD1LWJ9_9FABA</name>
<reference evidence="7 8" key="1">
    <citation type="submission" date="2024-08" db="EMBL/GenBank/DDBJ databases">
        <title>Insights into the chromosomal genome structure of Flemingia macrophylla.</title>
        <authorList>
            <person name="Ding Y."/>
            <person name="Zhao Y."/>
            <person name="Bi W."/>
            <person name="Wu M."/>
            <person name="Zhao G."/>
            <person name="Gong Y."/>
            <person name="Li W."/>
            <person name="Zhang P."/>
        </authorList>
    </citation>
    <scope>NUCLEOTIDE SEQUENCE [LARGE SCALE GENOMIC DNA]</scope>
    <source>
        <strain evidence="7">DYQJB</strain>
        <tissue evidence="7">Leaf</tissue>
    </source>
</reference>
<evidence type="ECO:0000259" key="5">
    <source>
        <dbReference type="PROSITE" id="PS50927"/>
    </source>
</evidence>
<keyword evidence="1" id="KW-0732">Signal</keyword>
<keyword evidence="8" id="KW-1185">Reference proteome</keyword>
<evidence type="ECO:0000256" key="3">
    <source>
        <dbReference type="ARBA" id="ARBA00023180"/>
    </source>
</evidence>
<dbReference type="PANTHER" id="PTHR32444">
    <property type="entry name" value="BULB-TYPE LECTIN DOMAIN-CONTAINING PROTEIN"/>
    <property type="match status" value="1"/>
</dbReference>
<evidence type="ECO:0000259" key="6">
    <source>
        <dbReference type="PROSITE" id="PS50948"/>
    </source>
</evidence>
<comment type="caution">
    <text evidence="7">The sequence shown here is derived from an EMBL/GenBank/DDBJ whole genome shotgun (WGS) entry which is preliminary data.</text>
</comment>
<dbReference type="Pfam" id="PF07714">
    <property type="entry name" value="PK_Tyr_Ser-Thr"/>
    <property type="match status" value="1"/>
</dbReference>
<dbReference type="PROSITE" id="PS50927">
    <property type="entry name" value="BULB_LECTIN"/>
    <property type="match status" value="1"/>
</dbReference>
<dbReference type="SMART" id="SM00108">
    <property type="entry name" value="B_lectin"/>
    <property type="match status" value="1"/>
</dbReference>
<dbReference type="Pfam" id="PF00954">
    <property type="entry name" value="S_locus_glycop"/>
    <property type="match status" value="1"/>
</dbReference>
<dbReference type="Gene3D" id="2.90.10.10">
    <property type="entry name" value="Bulb-type lectin domain"/>
    <property type="match status" value="1"/>
</dbReference>
<dbReference type="Gene3D" id="1.10.510.10">
    <property type="entry name" value="Transferase(Phosphotransferase) domain 1"/>
    <property type="match status" value="1"/>
</dbReference>
<evidence type="ECO:0000256" key="1">
    <source>
        <dbReference type="ARBA" id="ARBA00022729"/>
    </source>
</evidence>